<keyword evidence="5 7" id="KW-1133">Transmembrane helix</keyword>
<feature type="transmembrane region" description="Helical" evidence="7">
    <location>
        <begin position="225"/>
        <end position="244"/>
    </location>
</feature>
<evidence type="ECO:0000313" key="10">
    <source>
        <dbReference type="Proteomes" id="UP001175000"/>
    </source>
</evidence>
<keyword evidence="6 7" id="KW-0472">Membrane</keyword>
<dbReference type="GO" id="GO:0035435">
    <property type="term" value="P:phosphate ion transmembrane transport"/>
    <property type="evidence" value="ECO:0007669"/>
    <property type="project" value="TreeGrafter"/>
</dbReference>
<feature type="transmembrane region" description="Helical" evidence="7">
    <location>
        <begin position="187"/>
        <end position="210"/>
    </location>
</feature>
<evidence type="ECO:0000256" key="2">
    <source>
        <dbReference type="ARBA" id="ARBA00022448"/>
    </source>
</evidence>
<dbReference type="AlphaFoldDB" id="A0AA39U560"/>
<feature type="transmembrane region" description="Helical" evidence="7">
    <location>
        <begin position="457"/>
        <end position="475"/>
    </location>
</feature>
<feature type="transmembrane region" description="Helical" evidence="7">
    <location>
        <begin position="118"/>
        <end position="139"/>
    </location>
</feature>
<dbReference type="GO" id="GO:0016020">
    <property type="term" value="C:membrane"/>
    <property type="evidence" value="ECO:0007669"/>
    <property type="project" value="UniProtKB-SubCell"/>
</dbReference>
<sequence length="579" mass="62692">MPLHQWDYLFAIGTIFAGLDAWNIGANDVANSWATSVGSQSVTYLQAMVLGSIMEFGGALGVGARVADTIRTKVVDTSLFKADPGVLMLGMVCAVTASSIYLTIATRFGLPVSTTHSIMGGVIGMGVAAVGADGIQWVGKGTGLSAVNAGVVQVFLAWIIAPGLSGIFGAIIFTITKYGVMLRKNPVWKAFFLVPVYFGITACLLTMLLLWKGGNYTITLTDPEVAGTIVGVGAAWALFIAIFLNPWLYRVVIKEDWQLRWWHIPMGPLLLRRADPPPAPEGQLLKDYYAGHLTKEELDARRAAQRGDVEVVASDAVGENGEKKAGSDVSEADVPHPPKAPVKKLVGPKPEGAWYSGAVLFWYVKWALLRGVDKDVVNMQNQKSVMSSDVEELHAHAPHYDNRAEYMYSFLQVMTAATASFTHGANDISNAIGPYATVYQIWQEGALPEKDKSQVPIWILVYGGALLVIGLWTYGYNIMKNLGNRITLHSPSRGFSMELGSAVTVIMATRLKLPISTTQCITGATVGVGLCSGTWRTINWRMVLWIYLGWFVTLPLTGIISGCLMGIIINAPRWGFGNN</sequence>
<evidence type="ECO:0000313" key="9">
    <source>
        <dbReference type="EMBL" id="KAK0611990.1"/>
    </source>
</evidence>
<proteinExistence type="inferred from homology"/>
<evidence type="ECO:0000256" key="8">
    <source>
        <dbReference type="SAM" id="MobiDB-lite"/>
    </source>
</evidence>
<dbReference type="Pfam" id="PF01384">
    <property type="entry name" value="PHO4"/>
    <property type="match status" value="1"/>
</dbReference>
<dbReference type="InterPro" id="IPR001204">
    <property type="entry name" value="Phos_transporter"/>
</dbReference>
<dbReference type="GO" id="GO:0005315">
    <property type="term" value="F:phosphate transmembrane transporter activity"/>
    <property type="evidence" value="ECO:0007669"/>
    <property type="project" value="InterPro"/>
</dbReference>
<keyword evidence="3 7" id="KW-0592">Phosphate transport</keyword>
<comment type="similarity">
    <text evidence="7">Belongs to the inorganic phosphate transporter (PiT) (TC 2.A.20) family.</text>
</comment>
<feature type="transmembrane region" description="Helical" evidence="7">
    <location>
        <begin position="151"/>
        <end position="175"/>
    </location>
</feature>
<protein>
    <recommendedName>
        <fullName evidence="7">Phosphate transporter</fullName>
    </recommendedName>
</protein>
<feature type="transmembrane region" description="Helical" evidence="7">
    <location>
        <begin position="86"/>
        <end position="106"/>
    </location>
</feature>
<gene>
    <name evidence="9" type="ORF">B0T14DRAFT_558758</name>
</gene>
<name>A0AA39U560_9PEZI</name>
<evidence type="ECO:0000256" key="7">
    <source>
        <dbReference type="RuleBase" id="RU363058"/>
    </source>
</evidence>
<keyword evidence="2 7" id="KW-0813">Transport</keyword>
<reference evidence="9" key="1">
    <citation type="submission" date="2023-06" db="EMBL/GenBank/DDBJ databases">
        <title>Genome-scale phylogeny and comparative genomics of the fungal order Sordariales.</title>
        <authorList>
            <consortium name="Lawrence Berkeley National Laboratory"/>
            <person name="Hensen N."/>
            <person name="Bonometti L."/>
            <person name="Westerberg I."/>
            <person name="Brannstrom I.O."/>
            <person name="Guillou S."/>
            <person name="Cros-Aarteil S."/>
            <person name="Calhoun S."/>
            <person name="Haridas S."/>
            <person name="Kuo A."/>
            <person name="Mondo S."/>
            <person name="Pangilinan J."/>
            <person name="Riley R."/>
            <person name="Labutti K."/>
            <person name="Andreopoulos B."/>
            <person name="Lipzen A."/>
            <person name="Chen C."/>
            <person name="Yanf M."/>
            <person name="Daum C."/>
            <person name="Ng V."/>
            <person name="Clum A."/>
            <person name="Steindorff A."/>
            <person name="Ohm R."/>
            <person name="Martin F."/>
            <person name="Silar P."/>
            <person name="Natvig D."/>
            <person name="Lalanne C."/>
            <person name="Gautier V."/>
            <person name="Ament-Velasquez S.L."/>
            <person name="Kruys A."/>
            <person name="Hutchinson M.I."/>
            <person name="Powell A.J."/>
            <person name="Barry K."/>
            <person name="Miller A.N."/>
            <person name="Grigoriev I.V."/>
            <person name="Debuchy R."/>
            <person name="Gladieux P."/>
            <person name="Thoren M.H."/>
            <person name="Johannesson H."/>
        </authorList>
    </citation>
    <scope>NUCLEOTIDE SEQUENCE</scope>
    <source>
        <strain evidence="9">CBS 606.72</strain>
    </source>
</reference>
<dbReference type="Proteomes" id="UP001175000">
    <property type="component" value="Unassembled WGS sequence"/>
</dbReference>
<evidence type="ECO:0000256" key="4">
    <source>
        <dbReference type="ARBA" id="ARBA00022692"/>
    </source>
</evidence>
<dbReference type="PANTHER" id="PTHR11101:SF80">
    <property type="entry name" value="PHOSPHATE TRANSPORTER"/>
    <property type="match status" value="1"/>
</dbReference>
<comment type="caution">
    <text evidence="9">The sequence shown here is derived from an EMBL/GenBank/DDBJ whole genome shotgun (WGS) entry which is preliminary data.</text>
</comment>
<evidence type="ECO:0000256" key="6">
    <source>
        <dbReference type="ARBA" id="ARBA00023136"/>
    </source>
</evidence>
<evidence type="ECO:0000256" key="3">
    <source>
        <dbReference type="ARBA" id="ARBA00022592"/>
    </source>
</evidence>
<dbReference type="PANTHER" id="PTHR11101">
    <property type="entry name" value="PHOSPHATE TRANSPORTER"/>
    <property type="match status" value="1"/>
</dbReference>
<feature type="region of interest" description="Disordered" evidence="8">
    <location>
        <begin position="315"/>
        <end position="343"/>
    </location>
</feature>
<comment type="function">
    <text evidence="7">Sodium-phosphate symporter.</text>
</comment>
<keyword evidence="4 7" id="KW-0812">Transmembrane</keyword>
<organism evidence="9 10">
    <name type="scientific">Immersiella caudata</name>
    <dbReference type="NCBI Taxonomy" id="314043"/>
    <lineage>
        <taxon>Eukaryota</taxon>
        <taxon>Fungi</taxon>
        <taxon>Dikarya</taxon>
        <taxon>Ascomycota</taxon>
        <taxon>Pezizomycotina</taxon>
        <taxon>Sordariomycetes</taxon>
        <taxon>Sordariomycetidae</taxon>
        <taxon>Sordariales</taxon>
        <taxon>Lasiosphaeriaceae</taxon>
        <taxon>Immersiella</taxon>
    </lineage>
</organism>
<accession>A0AA39U560</accession>
<dbReference type="EMBL" id="JAULSU010000007">
    <property type="protein sequence ID" value="KAK0611990.1"/>
    <property type="molecule type" value="Genomic_DNA"/>
</dbReference>
<evidence type="ECO:0000256" key="5">
    <source>
        <dbReference type="ARBA" id="ARBA00022989"/>
    </source>
</evidence>
<evidence type="ECO:0000256" key="1">
    <source>
        <dbReference type="ARBA" id="ARBA00004141"/>
    </source>
</evidence>
<keyword evidence="10" id="KW-1185">Reference proteome</keyword>
<feature type="transmembrane region" description="Helical" evidence="7">
    <location>
        <begin position="520"/>
        <end position="538"/>
    </location>
</feature>
<comment type="subcellular location">
    <subcellularLocation>
        <location evidence="1 7">Membrane</location>
        <topology evidence="1 7">Multi-pass membrane protein</topology>
    </subcellularLocation>
</comment>
<feature type="transmembrane region" description="Helical" evidence="7">
    <location>
        <begin position="544"/>
        <end position="569"/>
    </location>
</feature>